<organism evidence="2 3">
    <name type="scientific">Riccia sorocarpa</name>
    <dbReference type="NCBI Taxonomy" id="122646"/>
    <lineage>
        <taxon>Eukaryota</taxon>
        <taxon>Viridiplantae</taxon>
        <taxon>Streptophyta</taxon>
        <taxon>Embryophyta</taxon>
        <taxon>Marchantiophyta</taxon>
        <taxon>Marchantiopsida</taxon>
        <taxon>Marchantiidae</taxon>
        <taxon>Marchantiales</taxon>
        <taxon>Ricciaceae</taxon>
        <taxon>Riccia</taxon>
    </lineage>
</organism>
<accession>A0ABD3GLK2</accession>
<evidence type="ECO:0000256" key="1">
    <source>
        <dbReference type="SAM" id="MobiDB-lite"/>
    </source>
</evidence>
<name>A0ABD3GLK2_9MARC</name>
<sequence length="147" mass="16389">MNVPTPPPKKHQSVSATPLPRKQQYVTPSPPPRKKPVVVEEVTTEEEEEESESEGNDDGVGAAAVEEESDSPPAKKVNTKGDSKLKTLNEMEPVAGIDREKQEKRRKAVERCRVGVARDGMKPRRNYQNMRTKGVSINSSTCSKMFW</sequence>
<evidence type="ECO:0000313" key="3">
    <source>
        <dbReference type="Proteomes" id="UP001633002"/>
    </source>
</evidence>
<feature type="compositionally biased region" description="Basic and acidic residues" evidence="1">
    <location>
        <begin position="79"/>
        <end position="89"/>
    </location>
</feature>
<evidence type="ECO:0000313" key="2">
    <source>
        <dbReference type="EMBL" id="KAL3680100.1"/>
    </source>
</evidence>
<dbReference type="EMBL" id="JBJQOH010000007">
    <property type="protein sequence ID" value="KAL3680100.1"/>
    <property type="molecule type" value="Genomic_DNA"/>
</dbReference>
<dbReference type="Proteomes" id="UP001633002">
    <property type="component" value="Unassembled WGS sequence"/>
</dbReference>
<dbReference type="AlphaFoldDB" id="A0ABD3GLK2"/>
<feature type="compositionally biased region" description="Polar residues" evidence="1">
    <location>
        <begin position="126"/>
        <end position="135"/>
    </location>
</feature>
<feature type="region of interest" description="Disordered" evidence="1">
    <location>
        <begin position="1"/>
        <end position="135"/>
    </location>
</feature>
<proteinExistence type="predicted"/>
<feature type="compositionally biased region" description="Basic and acidic residues" evidence="1">
    <location>
        <begin position="97"/>
        <end position="113"/>
    </location>
</feature>
<feature type="compositionally biased region" description="Acidic residues" evidence="1">
    <location>
        <begin position="42"/>
        <end position="57"/>
    </location>
</feature>
<gene>
    <name evidence="2" type="ORF">R1sor_023056</name>
</gene>
<reference evidence="2 3" key="1">
    <citation type="submission" date="2024-09" db="EMBL/GenBank/DDBJ databases">
        <title>Chromosome-scale assembly of Riccia sorocarpa.</title>
        <authorList>
            <person name="Paukszto L."/>
        </authorList>
    </citation>
    <scope>NUCLEOTIDE SEQUENCE [LARGE SCALE GENOMIC DNA]</scope>
    <source>
        <strain evidence="2">LP-2024</strain>
        <tissue evidence="2">Aerial parts of the thallus</tissue>
    </source>
</reference>
<comment type="caution">
    <text evidence="2">The sequence shown here is derived from an EMBL/GenBank/DDBJ whole genome shotgun (WGS) entry which is preliminary data.</text>
</comment>
<protein>
    <submittedName>
        <fullName evidence="2">Uncharacterized protein</fullName>
    </submittedName>
</protein>
<keyword evidence="3" id="KW-1185">Reference proteome</keyword>